<dbReference type="InterPro" id="IPR036086">
    <property type="entry name" value="ParB/Sulfiredoxin_sf"/>
</dbReference>
<sequence>MSLAKSKPETTVKSSRRKSQDAVSETLVTALDNIQIRYAAYSQLFVGDINCRRIPHTDEEIRGYASSISAVGLLNNLIVVACDDGRLDVVAGGGRLKAIGLLVDEGKVNPEDPWIAYKVIPRELARAVSLTENGKRKEMHPSEQIAGFRGLVDEGKTLAQIADLLGYSSRHVQRMLKLAELAPAILEALAQDTITTEHCQALALENDTDRQMQVYEAASRQSWNGKPEVRVIRAIITDSEVSTDCDKFRFAGKDAFSPHEIRTDLFSDEQGGYVDALALDTAVLEKLQIIAEGICEAEGWAWNSARMNAVSSYGDDAKSYRMQVPLEAALTPDERLRIDELQMMDDETGNDAVEAEIASIKCAAKIRGWTAEQKAECGVVVSWHYGEIRVQRGMMKCEQEDIEEQKIRQLSQRDPENTVSASLLTKMSSERTLAVQAALMQQPERAIPLLAWTLCSGIFAGGTYSNPFKINLECGHAALTASAPTGKNGIAWQALMAEHTRLAALLPEGWERDCTTFFSLPDSDLLSLLSLCTAFSLNGVQNCTGRSTLDALETAIGFHLRDWWHPTKENFFSHMPKSQIAAALSDAELPDAACEVVKMKKGDAAEHAESLMAGNRWVPGWMKSPDSTAKEEETGAEMAGTG</sequence>
<evidence type="ECO:0000256" key="2">
    <source>
        <dbReference type="ARBA" id="ARBA00074268"/>
    </source>
</evidence>
<dbReference type="SUPFAM" id="SSF109709">
    <property type="entry name" value="KorB DNA-binding domain-like"/>
    <property type="match status" value="1"/>
</dbReference>
<name>A0A6B9G7Q0_PANCY</name>
<gene>
    <name evidence="5" type="ORF">CUN67_30170</name>
</gene>
<dbReference type="GO" id="GO:0005694">
    <property type="term" value="C:chromosome"/>
    <property type="evidence" value="ECO:0007669"/>
    <property type="project" value="TreeGrafter"/>
</dbReference>
<dbReference type="GO" id="GO:0007059">
    <property type="term" value="P:chromosome segregation"/>
    <property type="evidence" value="ECO:0007669"/>
    <property type="project" value="TreeGrafter"/>
</dbReference>
<evidence type="ECO:0000313" key="5">
    <source>
        <dbReference type="EMBL" id="QGY33178.1"/>
    </source>
</evidence>
<dbReference type="InterPro" id="IPR041468">
    <property type="entry name" value="HTH_ParB/Spo0J"/>
</dbReference>
<dbReference type="CDD" id="cd16406">
    <property type="entry name" value="ParB_N_like"/>
    <property type="match status" value="1"/>
</dbReference>
<evidence type="ECO:0000259" key="4">
    <source>
        <dbReference type="Pfam" id="PF17762"/>
    </source>
</evidence>
<dbReference type="RefSeq" id="WP_208719353.1">
    <property type="nucleotide sequence ID" value="NZ_CP024770.1"/>
</dbReference>
<protein>
    <recommendedName>
        <fullName evidence="2">Uncharacterized protein YubM</fullName>
    </recommendedName>
</protein>
<evidence type="ECO:0000313" key="6">
    <source>
        <dbReference type="Proteomes" id="UP000502005"/>
    </source>
</evidence>
<keyword evidence="5" id="KW-0614">Plasmid</keyword>
<dbReference type="Pfam" id="PF17762">
    <property type="entry name" value="HTH_ParB"/>
    <property type="match status" value="1"/>
</dbReference>
<dbReference type="PANTHER" id="PTHR33375:SF7">
    <property type="entry name" value="CHROMOSOME 2-PARTITIONING PROTEIN PARB-RELATED"/>
    <property type="match status" value="1"/>
</dbReference>
<feature type="domain" description="ParB/Spo0J HTH" evidence="4">
    <location>
        <begin position="138"/>
        <end position="225"/>
    </location>
</feature>
<dbReference type="EMBL" id="CP024770">
    <property type="protein sequence ID" value="QGY33178.1"/>
    <property type="molecule type" value="Genomic_DNA"/>
</dbReference>
<feature type="region of interest" description="Disordered" evidence="3">
    <location>
        <begin position="621"/>
        <end position="642"/>
    </location>
</feature>
<dbReference type="Gene3D" id="1.10.10.2830">
    <property type="match status" value="1"/>
</dbReference>
<geneLocation type="plasmid" evidence="6">
    <name>pne1b</name>
</geneLocation>
<dbReference type="PANTHER" id="PTHR33375">
    <property type="entry name" value="CHROMOSOME-PARTITIONING PROTEIN PARB-RELATED"/>
    <property type="match status" value="1"/>
</dbReference>
<dbReference type="SUPFAM" id="SSF110849">
    <property type="entry name" value="ParB/Sulfiredoxin"/>
    <property type="match status" value="1"/>
</dbReference>
<comment type="similarity">
    <text evidence="1">Belongs to the ParB family.</text>
</comment>
<proteinExistence type="inferred from homology"/>
<evidence type="ECO:0000256" key="1">
    <source>
        <dbReference type="ARBA" id="ARBA00006295"/>
    </source>
</evidence>
<accession>A0A6B9G7Q0</accession>
<evidence type="ECO:0000256" key="3">
    <source>
        <dbReference type="SAM" id="MobiDB-lite"/>
    </source>
</evidence>
<dbReference type="AlphaFoldDB" id="A0A6B9G7Q0"/>
<dbReference type="InterPro" id="IPR050336">
    <property type="entry name" value="Chromosome_partition/occlusion"/>
</dbReference>
<dbReference type="FunFam" id="1.10.10.2830:FF:000001">
    <property type="entry name" value="Chromosome partitioning protein ParB"/>
    <property type="match status" value="1"/>
</dbReference>
<dbReference type="Proteomes" id="UP000502005">
    <property type="component" value="Plasmid pNE1B"/>
</dbReference>
<organism evidence="5 6">
    <name type="scientific">Pantoea cypripedii</name>
    <name type="common">Pectobacterium cypripedii</name>
    <name type="synonym">Erwinia cypripedii</name>
    <dbReference type="NCBI Taxonomy" id="55209"/>
    <lineage>
        <taxon>Bacteria</taxon>
        <taxon>Pseudomonadati</taxon>
        <taxon>Pseudomonadota</taxon>
        <taxon>Gammaproteobacteria</taxon>
        <taxon>Enterobacterales</taxon>
        <taxon>Erwiniaceae</taxon>
        <taxon>Pantoea</taxon>
    </lineage>
</organism>
<dbReference type="Gene3D" id="3.90.1530.30">
    <property type="match status" value="1"/>
</dbReference>
<reference evidence="5 6" key="1">
    <citation type="submission" date="2017-11" db="EMBL/GenBank/DDBJ databases">
        <title>Genome sequence of Pantoea cypripedii NE1.</title>
        <authorList>
            <person name="Nascimento F.X."/>
        </authorList>
    </citation>
    <scope>NUCLEOTIDE SEQUENCE [LARGE SCALE GENOMIC DNA]</scope>
    <source>
        <strain evidence="5 6">NE1</strain>
        <plasmid evidence="6">pne1b</plasmid>
    </source>
</reference>